<dbReference type="Proteomes" id="UP000695000">
    <property type="component" value="Unplaced"/>
</dbReference>
<evidence type="ECO:0000259" key="4">
    <source>
        <dbReference type="PROSITE" id="PS51211"/>
    </source>
</evidence>
<dbReference type="SUPFAM" id="SSF48431">
    <property type="entry name" value="Lipovitellin-phosvitin complex, superhelical domain"/>
    <property type="match status" value="1"/>
</dbReference>
<dbReference type="PROSITE" id="PS51211">
    <property type="entry name" value="VITELLOGENIN"/>
    <property type="match status" value="1"/>
</dbReference>
<gene>
    <name evidence="6" type="primary">LOC108563082</name>
</gene>
<dbReference type="PANTHER" id="PTHR23345:SF33">
    <property type="entry name" value="CROSSVEINLESS D"/>
    <property type="match status" value="1"/>
</dbReference>
<dbReference type="InterPro" id="IPR050733">
    <property type="entry name" value="Vitellogenin/Apolipophorin"/>
</dbReference>
<dbReference type="PANTHER" id="PTHR23345">
    <property type="entry name" value="VITELLOGENIN-RELATED"/>
    <property type="match status" value="1"/>
</dbReference>
<dbReference type="Pfam" id="PF01347">
    <property type="entry name" value="Vitellogenin_N"/>
    <property type="match status" value="1"/>
</dbReference>
<dbReference type="Gene3D" id="1.25.10.20">
    <property type="entry name" value="Vitellinogen, superhelical"/>
    <property type="match status" value="1"/>
</dbReference>
<dbReference type="RefSeq" id="XP_017777145.1">
    <property type="nucleotide sequence ID" value="XM_017921656.1"/>
</dbReference>
<feature type="domain" description="Vitellogenin" evidence="4">
    <location>
        <begin position="24"/>
        <end position="710"/>
    </location>
</feature>
<keyword evidence="5" id="KW-1185">Reference proteome</keyword>
<organism evidence="5 6">
    <name type="scientific">Nicrophorus vespilloides</name>
    <name type="common">Boreal carrion beetle</name>
    <dbReference type="NCBI Taxonomy" id="110193"/>
    <lineage>
        <taxon>Eukaryota</taxon>
        <taxon>Metazoa</taxon>
        <taxon>Ecdysozoa</taxon>
        <taxon>Arthropoda</taxon>
        <taxon>Hexapoda</taxon>
        <taxon>Insecta</taxon>
        <taxon>Pterygota</taxon>
        <taxon>Neoptera</taxon>
        <taxon>Endopterygota</taxon>
        <taxon>Coleoptera</taxon>
        <taxon>Polyphaga</taxon>
        <taxon>Staphyliniformia</taxon>
        <taxon>Silphidae</taxon>
        <taxon>Nicrophorinae</taxon>
        <taxon>Nicrophorus</taxon>
    </lineage>
</organism>
<feature type="chain" id="PRO_5045899930" evidence="3">
    <location>
        <begin position="21"/>
        <end position="1461"/>
    </location>
</feature>
<dbReference type="Gene3D" id="2.30.230.10">
    <property type="entry name" value="Lipovitellin, beta-sheet shell regions, chain A"/>
    <property type="match status" value="1"/>
</dbReference>
<comment type="caution">
    <text evidence="2">Lacks conserved residue(s) required for the propagation of feature annotation.</text>
</comment>
<dbReference type="InterPro" id="IPR011030">
    <property type="entry name" value="Lipovitellin_superhlx_dom"/>
</dbReference>
<evidence type="ECO:0000313" key="5">
    <source>
        <dbReference type="Proteomes" id="UP000695000"/>
    </source>
</evidence>
<accession>A0ABM1MRE5</accession>
<evidence type="ECO:0000256" key="1">
    <source>
        <dbReference type="ARBA" id="ARBA00022729"/>
    </source>
</evidence>
<evidence type="ECO:0000256" key="3">
    <source>
        <dbReference type="SAM" id="SignalP"/>
    </source>
</evidence>
<dbReference type="InterPro" id="IPR001747">
    <property type="entry name" value="Vitellogenin_N"/>
</dbReference>
<dbReference type="InterPro" id="IPR015816">
    <property type="entry name" value="Vitellinogen_b-sht_N"/>
</dbReference>
<name>A0ABM1MRE5_NICVS</name>
<proteinExistence type="predicted"/>
<evidence type="ECO:0000256" key="2">
    <source>
        <dbReference type="PROSITE-ProRule" id="PRU00557"/>
    </source>
</evidence>
<feature type="signal peptide" evidence="3">
    <location>
        <begin position="1"/>
        <end position="20"/>
    </location>
</feature>
<reference evidence="6" key="1">
    <citation type="submission" date="2025-08" db="UniProtKB">
        <authorList>
            <consortium name="RefSeq"/>
        </authorList>
    </citation>
    <scope>IDENTIFICATION</scope>
    <source>
        <tissue evidence="6">Whole Larva</tissue>
    </source>
</reference>
<sequence length="1461" mass="170616">MDHKATLLLAIAAVLGYASGFESLIPDNKELVYHYHATIKAGTHVPAYYSSAMVLDGKLHVQNDRNSTFMQFSDLKYKMHNGKYNDWHEFEATELPLPAELAELYKTFQVVHDASGIAVGLATECEQEFVINFQKALGSVMQLDMQHLKLDSEKSYAFQSEEYGLHGKTKQFYNVIPRKDFVRVEKMLETDSSRYMHEALTSNVIPQMCDVKYSEPLTADSQRVYNIIKKDGEHVMDKIEATGGIYYHPLEGESEAYHVFSNVSLHLLTVEPIKTKLDCGFKNFQHGFNYQTANIEDVVGGPLPDITNGRRSWKQEDLVEKVYKMLTEASQYLRHHHIDDKPVNHEHGQLVNRIVRLMMHMDSTSFKKMHEKLLTSISEEDKFKEVLQIYYNIVPLVGTAGAMHHIKELVKARQVKENVAIEMLEKMGLSVKVPNKKLVDDMEDLMNLGDDCTLNTRKAALYCFANIVQKATYKEVRHNQNSHIMRSQESCKHSLPEPRWNTAQFPSTKHYLKYVNEIMKRLKATEDYNLRIHYMQVLGNMRMDSVVEHLIPAVKGEMFEDEYLRLVAANAIMPMISRNPDLLFEVFLPIMSDTHLGMPLRIYAYYIIMESRPNLSRLINIYWQLQNERRNDLYQFHYNYLQKMSQTTDPCSEFFAMRLNQILRYTEKPQFFGITGYNVMDYNNKLYNAGFKMDLVSIVSENTIFHKFSTEYHFDRATVGDYEVMVRIEGLEKHLADSLKIEIHNPTGSLFKIDEFMKVIKDIQNNKDFHLNIVLSKNNQFVMDYNYNCDNIKDISKFFSMWADEQTNLVKRLINIDYMISTTIFMTSDIGFPIVFQKYIPSVKYFDFEITKENANKLIAFHVESTMKVWTYSRRGLSFYNPIADVWQGVNKYYALDVAFPTRFDLVFNPQQRSLKLSWKRFDKAEDNIIGLKSHVQSIVFVKDDFETKLLQKCSPKNQNFEVVGLHIDDSKVLKKVDDVNTGYKTIVQTFDSDRHMENLQFINANNLLDLMEFNHETIVGHSISIFKHWLEIMLLQPRPVKNGLLYKLEPSLEFPYTQNDLTIRLNSEFKQCDTVLRPGAKYNWRATYVLKNKEKAVRTWDMTLVSEANTGQTWRGLKMQISRLIPGQNNFMICLDGSKKWKNDKVELSLDVATSHSEETKCSDSDVILKITGVGEKSEEQKSGKHQYKLCEERLWADVEDLQSMECYEAYTSLRKYTFNVKTHNIPSEYLSGFLAKIHNNYYKPLVEFERPSKVIEKGTTEVILEFPMGSTDSYITVHNDKFDINMLVPKQWHLWNMIMRPDNTEGSRLLKSMYRLGMTHICLIDESSHENEHDEYVKYEMPTEWTMYIGDEETSCHHGVFTKRIEGTDNIAVKVLHNSHVFEVYPKDGHYVFNIDGKEVSDTQYSCEWVYYLWAKESNVVNIMTSHYEFNMFYDGRHLEIVMPKFNTKFYGKCFDKSH</sequence>
<dbReference type="GeneID" id="108563082"/>
<evidence type="ECO:0000313" key="6">
    <source>
        <dbReference type="RefSeq" id="XP_017777145.1"/>
    </source>
</evidence>
<keyword evidence="1 3" id="KW-0732">Signal</keyword>
<dbReference type="SMART" id="SM00638">
    <property type="entry name" value="LPD_N"/>
    <property type="match status" value="1"/>
</dbReference>
<protein>
    <submittedName>
        <fullName evidence="6">Vitellogenin-5</fullName>
    </submittedName>
</protein>
<dbReference type="InterPro" id="IPR015819">
    <property type="entry name" value="Lipid_transp_b-sht_shell"/>
</dbReference>
<dbReference type="SUPFAM" id="SSF56968">
    <property type="entry name" value="Lipovitellin-phosvitin complex, beta-sheet shell regions"/>
    <property type="match status" value="1"/>
</dbReference>